<evidence type="ECO:0000313" key="1">
    <source>
        <dbReference type="EMBL" id="OMJ84045.1"/>
    </source>
</evidence>
<name>A0A1R2C535_9CILI</name>
<dbReference type="EMBL" id="MPUH01000282">
    <property type="protein sequence ID" value="OMJ84045.1"/>
    <property type="molecule type" value="Genomic_DNA"/>
</dbReference>
<dbReference type="AlphaFoldDB" id="A0A1R2C535"/>
<organism evidence="1 2">
    <name type="scientific">Stentor coeruleus</name>
    <dbReference type="NCBI Taxonomy" id="5963"/>
    <lineage>
        <taxon>Eukaryota</taxon>
        <taxon>Sar</taxon>
        <taxon>Alveolata</taxon>
        <taxon>Ciliophora</taxon>
        <taxon>Postciliodesmatophora</taxon>
        <taxon>Heterotrichea</taxon>
        <taxon>Heterotrichida</taxon>
        <taxon>Stentoridae</taxon>
        <taxon>Stentor</taxon>
    </lineage>
</organism>
<dbReference type="OrthoDB" id="322339at2759"/>
<proteinExistence type="predicted"/>
<comment type="caution">
    <text evidence="1">The sequence shown here is derived from an EMBL/GenBank/DDBJ whole genome shotgun (WGS) entry which is preliminary data.</text>
</comment>
<protein>
    <submittedName>
        <fullName evidence="1">Uncharacterized protein</fullName>
    </submittedName>
</protein>
<sequence length="125" mass="14906">MLKSWKGLQRKKKSTISHIVEDVWVPKPELIEKPLEELEKQDKLYRKRISQHSDQEKIKFQQLNLQYTMHMEILELGIKLHQLPTFCSVPEYKQKLEEIFESLIQLQKHISPISVKSKDTIKKIA</sequence>
<reference evidence="1 2" key="1">
    <citation type="submission" date="2016-11" db="EMBL/GenBank/DDBJ databases">
        <title>The macronuclear genome of Stentor coeruleus: a giant cell with tiny introns.</title>
        <authorList>
            <person name="Slabodnick M."/>
            <person name="Ruby J.G."/>
            <person name="Reiff S.B."/>
            <person name="Swart E.C."/>
            <person name="Gosai S."/>
            <person name="Prabakaran S."/>
            <person name="Witkowska E."/>
            <person name="Larue G.E."/>
            <person name="Fisher S."/>
            <person name="Freeman R.M."/>
            <person name="Gunawardena J."/>
            <person name="Chu W."/>
            <person name="Stover N.A."/>
            <person name="Gregory B.D."/>
            <person name="Nowacki M."/>
            <person name="Derisi J."/>
            <person name="Roy S.W."/>
            <person name="Marshall W.F."/>
            <person name="Sood P."/>
        </authorList>
    </citation>
    <scope>NUCLEOTIDE SEQUENCE [LARGE SCALE GENOMIC DNA]</scope>
    <source>
        <strain evidence="1">WM001</strain>
    </source>
</reference>
<evidence type="ECO:0000313" key="2">
    <source>
        <dbReference type="Proteomes" id="UP000187209"/>
    </source>
</evidence>
<gene>
    <name evidence="1" type="ORF">SteCoe_14914</name>
</gene>
<keyword evidence="2" id="KW-1185">Reference proteome</keyword>
<accession>A0A1R2C535</accession>
<dbReference type="Proteomes" id="UP000187209">
    <property type="component" value="Unassembled WGS sequence"/>
</dbReference>